<organism evidence="1 2">
    <name type="scientific">Equus caballus</name>
    <name type="common">Horse</name>
    <dbReference type="NCBI Taxonomy" id="9796"/>
    <lineage>
        <taxon>Eukaryota</taxon>
        <taxon>Metazoa</taxon>
        <taxon>Chordata</taxon>
        <taxon>Craniata</taxon>
        <taxon>Vertebrata</taxon>
        <taxon>Euteleostomi</taxon>
        <taxon>Mammalia</taxon>
        <taxon>Eutheria</taxon>
        <taxon>Laurasiatheria</taxon>
        <taxon>Perissodactyla</taxon>
        <taxon>Equidae</taxon>
        <taxon>Equus</taxon>
    </lineage>
</organism>
<dbReference type="Proteomes" id="UP000002281">
    <property type="component" value="Chromosome 2"/>
</dbReference>
<name>A0A9L0RTP6_HORSE</name>
<dbReference type="AlphaFoldDB" id="A0A9L0RTP6"/>
<dbReference type="PANTHER" id="PTHR16220:SF0">
    <property type="entry name" value="WD REPEAT-CONTAINING PROTEIN WRAP73"/>
    <property type="match status" value="1"/>
</dbReference>
<evidence type="ECO:0000313" key="1">
    <source>
        <dbReference type="Ensembl" id="ENSECAP00000065217.1"/>
    </source>
</evidence>
<dbReference type="InterPro" id="IPR001680">
    <property type="entry name" value="WD40_rpt"/>
</dbReference>
<dbReference type="Ensembl" id="ENSECAT00000106648.1">
    <property type="protein sequence ID" value="ENSECAP00000065217.1"/>
    <property type="gene ID" value="ENSECAG00000006712.4"/>
</dbReference>
<proteinExistence type="predicted"/>
<reference evidence="1" key="3">
    <citation type="submission" date="2025-09" db="UniProtKB">
        <authorList>
            <consortium name="Ensembl"/>
        </authorList>
    </citation>
    <scope>IDENTIFICATION</scope>
    <source>
        <strain evidence="1">Thoroughbred</strain>
    </source>
</reference>
<dbReference type="GeneTree" id="ENSGT00390000003623"/>
<accession>A0A9L0RTP6</accession>
<evidence type="ECO:0000313" key="2">
    <source>
        <dbReference type="Proteomes" id="UP000002281"/>
    </source>
</evidence>
<gene>
    <name evidence="1" type="primary">WRAP73</name>
</gene>
<keyword evidence="2" id="KW-1185">Reference proteome</keyword>
<protein>
    <submittedName>
        <fullName evidence="1">WD repeat containing, antisense to TP73</fullName>
    </submittedName>
</protein>
<dbReference type="SMART" id="SM00320">
    <property type="entry name" value="WD40"/>
    <property type="match status" value="3"/>
</dbReference>
<dbReference type="InterPro" id="IPR015943">
    <property type="entry name" value="WD40/YVTN_repeat-like_dom_sf"/>
</dbReference>
<dbReference type="InterPro" id="IPR052778">
    <property type="entry name" value="Centrosome-WD_assoc"/>
</dbReference>
<reference evidence="1" key="2">
    <citation type="submission" date="2025-08" db="UniProtKB">
        <authorList>
            <consortium name="Ensembl"/>
        </authorList>
    </citation>
    <scope>IDENTIFICATION</scope>
    <source>
        <strain evidence="1">Thoroughbred</strain>
    </source>
</reference>
<dbReference type="SUPFAM" id="SSF82171">
    <property type="entry name" value="DPP6 N-terminal domain-like"/>
    <property type="match status" value="1"/>
</dbReference>
<reference evidence="1 2" key="1">
    <citation type="journal article" date="2009" name="Science">
        <title>Genome sequence, comparative analysis, and population genetics of the domestic horse.</title>
        <authorList>
            <consortium name="Broad Institute Genome Sequencing Platform"/>
            <consortium name="Broad Institute Whole Genome Assembly Team"/>
            <person name="Wade C.M."/>
            <person name="Giulotto E."/>
            <person name="Sigurdsson S."/>
            <person name="Zoli M."/>
            <person name="Gnerre S."/>
            <person name="Imsland F."/>
            <person name="Lear T.L."/>
            <person name="Adelson D.L."/>
            <person name="Bailey E."/>
            <person name="Bellone R.R."/>
            <person name="Bloecker H."/>
            <person name="Distl O."/>
            <person name="Edgar R.C."/>
            <person name="Garber M."/>
            <person name="Leeb T."/>
            <person name="Mauceli E."/>
            <person name="MacLeod J.N."/>
            <person name="Penedo M.C.T."/>
            <person name="Raison J.M."/>
            <person name="Sharpe T."/>
            <person name="Vogel J."/>
            <person name="Andersson L."/>
            <person name="Antczak D.F."/>
            <person name="Biagi T."/>
            <person name="Binns M.M."/>
            <person name="Chowdhary B.P."/>
            <person name="Coleman S.J."/>
            <person name="Della Valle G."/>
            <person name="Fryc S."/>
            <person name="Guerin G."/>
            <person name="Hasegawa T."/>
            <person name="Hill E.W."/>
            <person name="Jurka J."/>
            <person name="Kiialainen A."/>
            <person name="Lindgren G."/>
            <person name="Liu J."/>
            <person name="Magnani E."/>
            <person name="Mickelson J.R."/>
            <person name="Murray J."/>
            <person name="Nergadze S.G."/>
            <person name="Onofrio R."/>
            <person name="Pedroni S."/>
            <person name="Piras M.F."/>
            <person name="Raudsepp T."/>
            <person name="Rocchi M."/>
            <person name="Roeed K.H."/>
            <person name="Ryder O.A."/>
            <person name="Searle S."/>
            <person name="Skow L."/>
            <person name="Swinburne J.E."/>
            <person name="Syvaenen A.C."/>
            <person name="Tozaki T."/>
            <person name="Valberg S.J."/>
            <person name="Vaudin M."/>
            <person name="White J.R."/>
            <person name="Zody M.C."/>
            <person name="Lander E.S."/>
            <person name="Lindblad-Toh K."/>
        </authorList>
    </citation>
    <scope>NUCLEOTIDE SEQUENCE [LARGE SCALE GENOMIC DNA]</scope>
    <source>
        <strain evidence="1 2">Thoroughbred</strain>
    </source>
</reference>
<dbReference type="Pfam" id="PF00400">
    <property type="entry name" value="WD40"/>
    <property type="match status" value="1"/>
</dbReference>
<dbReference type="PANTHER" id="PTHR16220">
    <property type="entry name" value="WD REPEAT PROTEIN 8-RELATED"/>
    <property type="match status" value="1"/>
</dbReference>
<sequence>MNFSEVFKLSGLLCKFSPDGKYLASCVQYRLVVRDVNTLQILQLYTCLDQIQHIEWSADSLFILCAMYKRGLVQVWSLEQPEWHCRIDEGSAGLVASCWSPDGRHILNTTEFHPLDGHMAWSSCPPYVNVEEKPCALWTRFGITFTRDGRYMALAERRDCKDYVSVFVCSDWQLLRHFDTDTQDLAGIEWAPNGCVLAVWDTCLEYKVLLYSLDGRLLSAYCAYEWSLGIKSVAWSPSSQFLAVGSYDGKVRILNHVTWKMITDFEHPATITNPKIVVYKEAEKSPRLALGSLAFPPPRAAAGPLASTESKYEIASVPVALQTLKPVADRANPKIGIGALAFSPDSYFLATRNDNVPNAIWIWDIQKLRLFVVLEQLSPVRSFQWDPQQPRLAICTGGSKVYLWSPAGCVSVQVPGEGEHCPLGGTLANERLSADTHHGSFGALSGT</sequence>
<dbReference type="Gene3D" id="2.130.10.10">
    <property type="entry name" value="YVTN repeat-like/Quinoprotein amine dehydrogenase"/>
    <property type="match status" value="2"/>
</dbReference>